<dbReference type="GO" id="GO:0020037">
    <property type="term" value="F:heme binding"/>
    <property type="evidence" value="ECO:0007669"/>
    <property type="project" value="InterPro"/>
</dbReference>
<evidence type="ECO:0000259" key="6">
    <source>
        <dbReference type="PROSITE" id="PS51007"/>
    </source>
</evidence>
<organism evidence="7 8">
    <name type="scientific">Lutibaculum baratangense AMV1</name>
    <dbReference type="NCBI Taxonomy" id="631454"/>
    <lineage>
        <taxon>Bacteria</taxon>
        <taxon>Pseudomonadati</taxon>
        <taxon>Pseudomonadota</taxon>
        <taxon>Alphaproteobacteria</taxon>
        <taxon>Hyphomicrobiales</taxon>
        <taxon>Tepidamorphaceae</taxon>
        <taxon>Lutibaculum</taxon>
    </lineage>
</organism>
<keyword evidence="5" id="KW-0732">Signal</keyword>
<reference evidence="7 8" key="1">
    <citation type="journal article" date="2014" name="Genome Announc.">
        <title>Draft Genome Sequence of Lutibaculum baratangense Strain AMV1T, Isolated from a Mud Volcano in Andamans, India.</title>
        <authorList>
            <person name="Singh A."/>
            <person name="Sreenivas A."/>
            <person name="Sathyanarayana Reddy G."/>
            <person name="Pinnaka A.K."/>
            <person name="Shivaji S."/>
        </authorList>
    </citation>
    <scope>NUCLEOTIDE SEQUENCE [LARGE SCALE GENOMIC DNA]</scope>
    <source>
        <strain evidence="7 8">AMV1</strain>
    </source>
</reference>
<keyword evidence="2 4" id="KW-0479">Metal-binding</keyword>
<dbReference type="OrthoDB" id="7363829at2"/>
<accession>V4TI99</accession>
<sequence>MWRLRTILTCTSLVLLLPGTAPAQEAPRPGDIARGEALAEEMCSRCHAIGLEGESPLADAPPFREVVTRYPVEHLQEALAEGIVVAHDAPMPEFELPPEEIDDLLAYLGQLERR</sequence>
<evidence type="ECO:0000256" key="5">
    <source>
        <dbReference type="SAM" id="SignalP"/>
    </source>
</evidence>
<dbReference type="PROSITE" id="PS51007">
    <property type="entry name" value="CYTC"/>
    <property type="match status" value="1"/>
</dbReference>
<name>V4TI99_9HYPH</name>
<evidence type="ECO:0000313" key="7">
    <source>
        <dbReference type="EMBL" id="ESR25728.1"/>
    </source>
</evidence>
<evidence type="ECO:0000256" key="3">
    <source>
        <dbReference type="ARBA" id="ARBA00023004"/>
    </source>
</evidence>
<dbReference type="AlphaFoldDB" id="V4TI99"/>
<dbReference type="InterPro" id="IPR036909">
    <property type="entry name" value="Cyt_c-like_dom_sf"/>
</dbReference>
<dbReference type="STRING" id="631454.N177_1561"/>
<dbReference type="GO" id="GO:0009055">
    <property type="term" value="F:electron transfer activity"/>
    <property type="evidence" value="ECO:0007669"/>
    <property type="project" value="InterPro"/>
</dbReference>
<evidence type="ECO:0000313" key="8">
    <source>
        <dbReference type="Proteomes" id="UP000017819"/>
    </source>
</evidence>
<feature type="domain" description="Cytochrome c" evidence="6">
    <location>
        <begin position="30"/>
        <end position="112"/>
    </location>
</feature>
<feature type="chain" id="PRO_5004728603" description="Cytochrome c domain-containing protein" evidence="5">
    <location>
        <begin position="24"/>
        <end position="114"/>
    </location>
</feature>
<protein>
    <recommendedName>
        <fullName evidence="6">Cytochrome c domain-containing protein</fullName>
    </recommendedName>
</protein>
<evidence type="ECO:0000256" key="2">
    <source>
        <dbReference type="ARBA" id="ARBA00022723"/>
    </source>
</evidence>
<dbReference type="Pfam" id="PF00034">
    <property type="entry name" value="Cytochrom_C"/>
    <property type="match status" value="1"/>
</dbReference>
<gene>
    <name evidence="7" type="ORF">N177_1561</name>
</gene>
<dbReference type="eggNOG" id="COG2010">
    <property type="taxonomic scope" value="Bacteria"/>
</dbReference>
<keyword evidence="1 4" id="KW-0349">Heme</keyword>
<dbReference type="PATRIC" id="fig|631454.5.peg.1542"/>
<keyword evidence="3 4" id="KW-0408">Iron</keyword>
<dbReference type="EMBL" id="AWXZ01000018">
    <property type="protein sequence ID" value="ESR25728.1"/>
    <property type="molecule type" value="Genomic_DNA"/>
</dbReference>
<dbReference type="Gene3D" id="1.10.760.10">
    <property type="entry name" value="Cytochrome c-like domain"/>
    <property type="match status" value="1"/>
</dbReference>
<dbReference type="SUPFAM" id="SSF46626">
    <property type="entry name" value="Cytochrome c"/>
    <property type="match status" value="1"/>
</dbReference>
<proteinExistence type="predicted"/>
<evidence type="ECO:0000256" key="4">
    <source>
        <dbReference type="PROSITE-ProRule" id="PRU00433"/>
    </source>
</evidence>
<dbReference type="InterPro" id="IPR009056">
    <property type="entry name" value="Cyt_c-like_dom"/>
</dbReference>
<dbReference type="RefSeq" id="WP_023431703.1">
    <property type="nucleotide sequence ID" value="NZ_AWXZ01000018.1"/>
</dbReference>
<keyword evidence="8" id="KW-1185">Reference proteome</keyword>
<feature type="signal peptide" evidence="5">
    <location>
        <begin position="1"/>
        <end position="23"/>
    </location>
</feature>
<evidence type="ECO:0000256" key="1">
    <source>
        <dbReference type="ARBA" id="ARBA00022617"/>
    </source>
</evidence>
<dbReference type="Proteomes" id="UP000017819">
    <property type="component" value="Unassembled WGS sequence"/>
</dbReference>
<comment type="caution">
    <text evidence="7">The sequence shown here is derived from an EMBL/GenBank/DDBJ whole genome shotgun (WGS) entry which is preliminary data.</text>
</comment>
<dbReference type="GO" id="GO:0046872">
    <property type="term" value="F:metal ion binding"/>
    <property type="evidence" value="ECO:0007669"/>
    <property type="project" value="UniProtKB-KW"/>
</dbReference>